<evidence type="ECO:0000256" key="3">
    <source>
        <dbReference type="ARBA" id="ARBA00022553"/>
    </source>
</evidence>
<dbReference type="CDD" id="cd00082">
    <property type="entry name" value="HisKA"/>
    <property type="match status" value="1"/>
</dbReference>
<name>A0A423PFP9_9GAMM</name>
<dbReference type="Gene3D" id="3.30.565.10">
    <property type="entry name" value="Histidine kinase-like ATPase, C-terminal domain"/>
    <property type="match status" value="1"/>
</dbReference>
<dbReference type="SMART" id="SM00086">
    <property type="entry name" value="PAC"/>
    <property type="match status" value="1"/>
</dbReference>
<comment type="catalytic activity">
    <reaction evidence="1">
        <text>ATP + protein L-histidine = ADP + protein N-phospho-L-histidine.</text>
        <dbReference type="EC" id="2.7.13.3"/>
    </reaction>
</comment>
<dbReference type="InterPro" id="IPR036097">
    <property type="entry name" value="HisK_dim/P_sf"/>
</dbReference>
<organism evidence="9 10">
    <name type="scientific">Salinisphaera japonica YTM-1</name>
    <dbReference type="NCBI Taxonomy" id="1209778"/>
    <lineage>
        <taxon>Bacteria</taxon>
        <taxon>Pseudomonadati</taxon>
        <taxon>Pseudomonadota</taxon>
        <taxon>Gammaproteobacteria</taxon>
        <taxon>Salinisphaerales</taxon>
        <taxon>Salinisphaeraceae</taxon>
        <taxon>Salinisphaera</taxon>
    </lineage>
</organism>
<dbReference type="CDD" id="cd00130">
    <property type="entry name" value="PAS"/>
    <property type="match status" value="1"/>
</dbReference>
<evidence type="ECO:0000256" key="5">
    <source>
        <dbReference type="ARBA" id="ARBA00022777"/>
    </source>
</evidence>
<feature type="region of interest" description="Disordered" evidence="6">
    <location>
        <begin position="401"/>
        <end position="422"/>
    </location>
</feature>
<dbReference type="InterPro" id="IPR036890">
    <property type="entry name" value="HATPase_C_sf"/>
</dbReference>
<dbReference type="InterPro" id="IPR005467">
    <property type="entry name" value="His_kinase_dom"/>
</dbReference>
<dbReference type="Gene3D" id="3.30.450.20">
    <property type="entry name" value="PAS domain"/>
    <property type="match status" value="1"/>
</dbReference>
<dbReference type="RefSeq" id="WP_123659312.1">
    <property type="nucleotide sequence ID" value="NZ_AYKG01000067.1"/>
</dbReference>
<sequence length="422" mass="46697">MTDFASSQDLVEDMDCTEVQSLCRQINALKYRAACAELETRAFRELAEHIHEVFWMTTPLGDELIYISPAYEAIWGQTCQSLYDDPGRRLAWVYESDREQVLKAFKRDARSGQYDETFRIDRPDGEIRWIRDRAWPVYDDTGQLYRLAGFANDITAHMAEHDRMNELGDTLACRERIEVFAALGAGIAHDMAQPLTAARGHLARSRTAEALATARTAASQADQEIKRAGDIVGHLRNYARQGQPNLSPVRLDDLLADLHQLVDTAIRTGAVNYSVDVDESTAATVIDVDRILVQQILRNLVQNAIDAHAAEPDGKAEPHIEASVRLTDDQHVEFRISDNGPGVAPGDDPFAAFDTQKCDGLGLGLYVGRSLARVHGGNLWLITDHRKWATVFVLRLPCSGQAEQPAGPPPVADVSAVDASRA</sequence>
<dbReference type="Proteomes" id="UP000285310">
    <property type="component" value="Unassembled WGS sequence"/>
</dbReference>
<dbReference type="InterPro" id="IPR000014">
    <property type="entry name" value="PAS"/>
</dbReference>
<feature type="domain" description="PAC" evidence="8">
    <location>
        <begin position="114"/>
        <end position="166"/>
    </location>
</feature>
<evidence type="ECO:0000256" key="2">
    <source>
        <dbReference type="ARBA" id="ARBA00012438"/>
    </source>
</evidence>
<dbReference type="SUPFAM" id="SSF55874">
    <property type="entry name" value="ATPase domain of HSP90 chaperone/DNA topoisomerase II/histidine kinase"/>
    <property type="match status" value="1"/>
</dbReference>
<dbReference type="InterPro" id="IPR003594">
    <property type="entry name" value="HATPase_dom"/>
</dbReference>
<dbReference type="InterPro" id="IPR000700">
    <property type="entry name" value="PAS-assoc_C"/>
</dbReference>
<dbReference type="PROSITE" id="PS50113">
    <property type="entry name" value="PAC"/>
    <property type="match status" value="1"/>
</dbReference>
<dbReference type="Pfam" id="PF02518">
    <property type="entry name" value="HATPase_c"/>
    <property type="match status" value="1"/>
</dbReference>
<dbReference type="SUPFAM" id="SSF55785">
    <property type="entry name" value="PYP-like sensor domain (PAS domain)"/>
    <property type="match status" value="1"/>
</dbReference>
<dbReference type="InterPro" id="IPR035965">
    <property type="entry name" value="PAS-like_dom_sf"/>
</dbReference>
<comment type="caution">
    <text evidence="9">The sequence shown here is derived from an EMBL/GenBank/DDBJ whole genome shotgun (WGS) entry which is preliminary data.</text>
</comment>
<dbReference type="InterPro" id="IPR052162">
    <property type="entry name" value="Sensor_kinase/Photoreceptor"/>
</dbReference>
<accession>A0A423PFP9</accession>
<keyword evidence="10" id="KW-1185">Reference proteome</keyword>
<dbReference type="Gene3D" id="1.10.287.130">
    <property type="match status" value="1"/>
</dbReference>
<evidence type="ECO:0000259" key="8">
    <source>
        <dbReference type="PROSITE" id="PS50113"/>
    </source>
</evidence>
<dbReference type="PROSITE" id="PS50109">
    <property type="entry name" value="HIS_KIN"/>
    <property type="match status" value="1"/>
</dbReference>
<reference evidence="9 10" key="1">
    <citation type="submission" date="2013-10" db="EMBL/GenBank/DDBJ databases">
        <title>Salinisphaera japonica YTM-1 Genome Sequencing.</title>
        <authorList>
            <person name="Lai Q."/>
            <person name="Li C."/>
            <person name="Shao Z."/>
        </authorList>
    </citation>
    <scope>NUCLEOTIDE SEQUENCE [LARGE SCALE GENOMIC DNA]</scope>
    <source>
        <strain evidence="9 10">YTM-1</strain>
    </source>
</reference>
<dbReference type="InParanoid" id="A0A423PFP9"/>
<dbReference type="PANTHER" id="PTHR43304">
    <property type="entry name" value="PHYTOCHROME-LIKE PROTEIN CPH1"/>
    <property type="match status" value="1"/>
</dbReference>
<evidence type="ECO:0000259" key="7">
    <source>
        <dbReference type="PROSITE" id="PS50109"/>
    </source>
</evidence>
<dbReference type="InterPro" id="IPR004358">
    <property type="entry name" value="Sig_transdc_His_kin-like_C"/>
</dbReference>
<dbReference type="OrthoDB" id="9770795at2"/>
<dbReference type="InterPro" id="IPR013655">
    <property type="entry name" value="PAS_fold_3"/>
</dbReference>
<dbReference type="SUPFAM" id="SSF47384">
    <property type="entry name" value="Homodimeric domain of signal transducing histidine kinase"/>
    <property type="match status" value="1"/>
</dbReference>
<feature type="compositionally biased region" description="Low complexity" evidence="6">
    <location>
        <begin position="412"/>
        <end position="422"/>
    </location>
</feature>
<dbReference type="InterPro" id="IPR003661">
    <property type="entry name" value="HisK_dim/P_dom"/>
</dbReference>
<evidence type="ECO:0000256" key="6">
    <source>
        <dbReference type="SAM" id="MobiDB-lite"/>
    </source>
</evidence>
<dbReference type="InterPro" id="IPR001610">
    <property type="entry name" value="PAC"/>
</dbReference>
<dbReference type="CDD" id="cd00075">
    <property type="entry name" value="HATPase"/>
    <property type="match status" value="1"/>
</dbReference>
<evidence type="ECO:0000256" key="4">
    <source>
        <dbReference type="ARBA" id="ARBA00022679"/>
    </source>
</evidence>
<gene>
    <name evidence="9" type="ORF">SAJA_14370</name>
</gene>
<evidence type="ECO:0000313" key="9">
    <source>
        <dbReference type="EMBL" id="ROO24414.1"/>
    </source>
</evidence>
<dbReference type="PANTHER" id="PTHR43304:SF1">
    <property type="entry name" value="PAC DOMAIN-CONTAINING PROTEIN"/>
    <property type="match status" value="1"/>
</dbReference>
<dbReference type="GO" id="GO:0000155">
    <property type="term" value="F:phosphorelay sensor kinase activity"/>
    <property type="evidence" value="ECO:0007669"/>
    <property type="project" value="InterPro"/>
</dbReference>
<dbReference type="EC" id="2.7.13.3" evidence="2"/>
<keyword evidence="4" id="KW-0808">Transferase</keyword>
<dbReference type="SMART" id="SM00388">
    <property type="entry name" value="HisKA"/>
    <property type="match status" value="1"/>
</dbReference>
<proteinExistence type="predicted"/>
<evidence type="ECO:0000313" key="10">
    <source>
        <dbReference type="Proteomes" id="UP000285310"/>
    </source>
</evidence>
<dbReference type="Pfam" id="PF08447">
    <property type="entry name" value="PAS_3"/>
    <property type="match status" value="1"/>
</dbReference>
<evidence type="ECO:0000256" key="1">
    <source>
        <dbReference type="ARBA" id="ARBA00000085"/>
    </source>
</evidence>
<feature type="domain" description="Histidine kinase" evidence="7">
    <location>
        <begin position="186"/>
        <end position="400"/>
    </location>
</feature>
<dbReference type="SMART" id="SM00387">
    <property type="entry name" value="HATPase_c"/>
    <property type="match status" value="1"/>
</dbReference>
<dbReference type="EMBL" id="AYKG01000067">
    <property type="protein sequence ID" value="ROO24414.1"/>
    <property type="molecule type" value="Genomic_DNA"/>
</dbReference>
<dbReference type="NCBIfam" id="TIGR00229">
    <property type="entry name" value="sensory_box"/>
    <property type="match status" value="1"/>
</dbReference>
<keyword evidence="3" id="KW-0597">Phosphoprotein</keyword>
<keyword evidence="5" id="KW-0418">Kinase</keyword>
<dbReference type="PRINTS" id="PR00344">
    <property type="entry name" value="BCTRLSENSOR"/>
</dbReference>
<dbReference type="AlphaFoldDB" id="A0A423PFP9"/>
<protein>
    <recommendedName>
        <fullName evidence="2">histidine kinase</fullName>
        <ecNumber evidence="2">2.7.13.3</ecNumber>
    </recommendedName>
</protein>